<dbReference type="EMBL" id="NHSJ01000140">
    <property type="protein sequence ID" value="PPQ25873.1"/>
    <property type="molecule type" value="Genomic_DNA"/>
</dbReference>
<name>A0A2S6MU32_9HYPH</name>
<feature type="non-terminal residue" evidence="1">
    <location>
        <position position="1"/>
    </location>
</feature>
<proteinExistence type="predicted"/>
<protein>
    <submittedName>
        <fullName evidence="1">Transcriptional regulator</fullName>
    </submittedName>
</protein>
<keyword evidence="2" id="KW-1185">Reference proteome</keyword>
<accession>A0A2S6MU32</accession>
<dbReference type="Proteomes" id="UP000239089">
    <property type="component" value="Unassembled WGS sequence"/>
</dbReference>
<sequence length="46" mass="4891">TDCGDVEACAIRDVMLDVRDAMALILDKTSIATMRARGLRAAAPGR</sequence>
<organism evidence="1 2">
    <name type="scientific">Rhodoblastus sphagnicola</name>
    <dbReference type="NCBI Taxonomy" id="333368"/>
    <lineage>
        <taxon>Bacteria</taxon>
        <taxon>Pseudomonadati</taxon>
        <taxon>Pseudomonadota</taxon>
        <taxon>Alphaproteobacteria</taxon>
        <taxon>Hyphomicrobiales</taxon>
        <taxon>Rhodoblastaceae</taxon>
        <taxon>Rhodoblastus</taxon>
    </lineage>
</organism>
<evidence type="ECO:0000313" key="2">
    <source>
        <dbReference type="Proteomes" id="UP000239089"/>
    </source>
</evidence>
<reference evidence="1 2" key="1">
    <citation type="journal article" date="2018" name="Arch. Microbiol.">
        <title>New insights into the metabolic potential of the phototrophic purple bacterium Rhodopila globiformis DSM 161(T) from its draft genome sequence and evidence for a vanadium-dependent nitrogenase.</title>
        <authorList>
            <person name="Imhoff J.F."/>
            <person name="Rahn T."/>
            <person name="Kunzel S."/>
            <person name="Neulinger S.C."/>
        </authorList>
    </citation>
    <scope>NUCLEOTIDE SEQUENCE [LARGE SCALE GENOMIC DNA]</scope>
    <source>
        <strain evidence="1 2">DSM 16996</strain>
    </source>
</reference>
<comment type="caution">
    <text evidence="1">The sequence shown here is derived from an EMBL/GenBank/DDBJ whole genome shotgun (WGS) entry which is preliminary data.</text>
</comment>
<gene>
    <name evidence="1" type="ORF">CCR94_24155</name>
</gene>
<evidence type="ECO:0000313" key="1">
    <source>
        <dbReference type="EMBL" id="PPQ25873.1"/>
    </source>
</evidence>
<dbReference type="AlphaFoldDB" id="A0A2S6MU32"/>